<dbReference type="Proteomes" id="UP000322977">
    <property type="component" value="Unassembled WGS sequence"/>
</dbReference>
<dbReference type="Gene3D" id="3.30.70.100">
    <property type="match status" value="1"/>
</dbReference>
<reference evidence="1 2" key="1">
    <citation type="submission" date="2019-08" db="EMBL/GenBank/DDBJ databases">
        <title>Phenotypic and genetic characterization of extended-spectrum b-lactamase-producing hypermucoviscous Klebsiella pneumoniae from Chile.</title>
        <authorList>
            <person name="Morales-Leon F."/>
            <person name="Caro C."/>
            <person name="Opazo-Capurro A."/>
            <person name="Lincopan N."/>
            <person name="Dominguez-Yevenes M."/>
            <person name="Lima C."/>
            <person name="Bello-Toledo H."/>
            <person name="Gonzalez-Rocha G."/>
        </authorList>
    </citation>
    <scope>NUCLEOTIDE SEQUENCE [LARGE SCALE GENOMIC DNA]</scope>
    <source>
        <strain evidence="1 2">UCO-494</strain>
    </source>
</reference>
<gene>
    <name evidence="1" type="ORF">FXN67_33645</name>
</gene>
<proteinExistence type="predicted"/>
<keyword evidence="1" id="KW-0808">Transferase</keyword>
<comment type="caution">
    <text evidence="1">The sequence shown here is derived from an EMBL/GenBank/DDBJ whole genome shotgun (WGS) entry which is preliminary data.</text>
</comment>
<dbReference type="GO" id="GO:0016740">
    <property type="term" value="F:transferase activity"/>
    <property type="evidence" value="ECO:0007669"/>
    <property type="project" value="UniProtKB-KW"/>
</dbReference>
<evidence type="ECO:0000313" key="2">
    <source>
        <dbReference type="Proteomes" id="UP000322977"/>
    </source>
</evidence>
<dbReference type="EMBL" id="VSSY01000387">
    <property type="protein sequence ID" value="TYL62044.1"/>
    <property type="molecule type" value="Genomic_DNA"/>
</dbReference>
<feature type="non-terminal residue" evidence="1">
    <location>
        <position position="43"/>
    </location>
</feature>
<sequence length="43" mass="4608">MQSGPILNISCCLFVSLPDTEALRERLHARAEALGLKGTVLIA</sequence>
<protein>
    <submittedName>
        <fullName evidence="1">Sulfurtransferase</fullName>
    </submittedName>
</protein>
<name>A0A5D3J6V6_KLEPN</name>
<dbReference type="AlphaFoldDB" id="A0A5D3J6V6"/>
<evidence type="ECO:0000313" key="1">
    <source>
        <dbReference type="EMBL" id="TYL62044.1"/>
    </source>
</evidence>
<organism evidence="1 2">
    <name type="scientific">Klebsiella pneumoniae</name>
    <dbReference type="NCBI Taxonomy" id="573"/>
    <lineage>
        <taxon>Bacteria</taxon>
        <taxon>Pseudomonadati</taxon>
        <taxon>Pseudomonadota</taxon>
        <taxon>Gammaproteobacteria</taxon>
        <taxon>Enterobacterales</taxon>
        <taxon>Enterobacteriaceae</taxon>
        <taxon>Klebsiella/Raoultella group</taxon>
        <taxon>Klebsiella</taxon>
        <taxon>Klebsiella pneumoniae complex</taxon>
    </lineage>
</organism>
<accession>A0A5D3J6V6</accession>